<accession>A0A7W8XCA8</accession>
<evidence type="ECO:0000313" key="2">
    <source>
        <dbReference type="EMBL" id="MBB5539601.1"/>
    </source>
</evidence>
<sequence length="142" mass="15791">MQMSAEPLGWIFLEGLQPIALDREFVSIEFELAFAVNVRTVLLHVNATPACRRFADIAINAAVNYSCVRHSGKTGRVLADAHRAIDEALWRFMSELRKCKVKPDAVAEISVPSTQLTYHRRATNRPLRGTSRLPASASTRTA</sequence>
<feature type="region of interest" description="Disordered" evidence="1">
    <location>
        <begin position="120"/>
        <end position="142"/>
    </location>
</feature>
<protein>
    <submittedName>
        <fullName evidence="2">Uncharacterized protein</fullName>
    </submittedName>
</protein>
<reference evidence="2 3" key="1">
    <citation type="submission" date="2020-08" db="EMBL/GenBank/DDBJ databases">
        <title>Genomic Encyclopedia of Type Strains, Phase IV (KMG-V): Genome sequencing to study the core and pangenomes of soil and plant-associated prokaryotes.</title>
        <authorList>
            <person name="Whitman W."/>
        </authorList>
    </citation>
    <scope>NUCLEOTIDE SEQUENCE [LARGE SCALE GENOMIC DNA]</scope>
    <source>
        <strain evidence="2 3">SEMIA 4084</strain>
    </source>
</reference>
<comment type="caution">
    <text evidence="2">The sequence shown here is derived from an EMBL/GenBank/DDBJ whole genome shotgun (WGS) entry which is preliminary data.</text>
</comment>
<dbReference type="Proteomes" id="UP000585507">
    <property type="component" value="Unassembled WGS sequence"/>
</dbReference>
<evidence type="ECO:0000313" key="3">
    <source>
        <dbReference type="Proteomes" id="UP000585507"/>
    </source>
</evidence>
<organism evidence="2 3">
    <name type="scientific">Rhizobium giardinii</name>
    <dbReference type="NCBI Taxonomy" id="56731"/>
    <lineage>
        <taxon>Bacteria</taxon>
        <taxon>Pseudomonadati</taxon>
        <taxon>Pseudomonadota</taxon>
        <taxon>Alphaproteobacteria</taxon>
        <taxon>Hyphomicrobiales</taxon>
        <taxon>Rhizobiaceae</taxon>
        <taxon>Rhizobium/Agrobacterium group</taxon>
        <taxon>Rhizobium</taxon>
    </lineage>
</organism>
<dbReference type="RefSeq" id="WP_018327312.1">
    <property type="nucleotide sequence ID" value="NZ_JACHBK010000022.1"/>
</dbReference>
<dbReference type="EMBL" id="JACHBK010000022">
    <property type="protein sequence ID" value="MBB5539601.1"/>
    <property type="molecule type" value="Genomic_DNA"/>
</dbReference>
<gene>
    <name evidence="2" type="ORF">GGD55_006351</name>
</gene>
<name>A0A7W8XCA8_9HYPH</name>
<evidence type="ECO:0000256" key="1">
    <source>
        <dbReference type="SAM" id="MobiDB-lite"/>
    </source>
</evidence>
<proteinExistence type="predicted"/>
<dbReference type="AlphaFoldDB" id="A0A7W8XCA8"/>
<keyword evidence="3" id="KW-1185">Reference proteome</keyword>